<feature type="chain" id="PRO_5045369644" evidence="3">
    <location>
        <begin position="21"/>
        <end position="335"/>
    </location>
</feature>
<comment type="subcellular location">
    <subcellularLocation>
        <location evidence="1">Cell envelope</location>
    </subcellularLocation>
</comment>
<evidence type="ECO:0000313" key="6">
    <source>
        <dbReference type="Proteomes" id="UP001169719"/>
    </source>
</evidence>
<dbReference type="InterPro" id="IPR018976">
    <property type="entry name" value="Imelysin-like"/>
</dbReference>
<evidence type="ECO:0000313" key="5">
    <source>
        <dbReference type="EMBL" id="MDN2481456.1"/>
    </source>
</evidence>
<proteinExistence type="predicted"/>
<dbReference type="EMBL" id="JAUEOZ010000001">
    <property type="protein sequence ID" value="MDN2481456.1"/>
    <property type="molecule type" value="Genomic_DNA"/>
</dbReference>
<keyword evidence="6" id="KW-1185">Reference proteome</keyword>
<feature type="signal peptide" evidence="3">
    <location>
        <begin position="1"/>
        <end position="20"/>
    </location>
</feature>
<reference evidence="5" key="1">
    <citation type="submission" date="2024-05" db="EMBL/GenBank/DDBJ databases">
        <title>Genome Sequences of Four Agar- Degrading Marine Bacteria.</title>
        <authorList>
            <person name="Phillips E.K."/>
            <person name="Shaffer J.C."/>
            <person name="Henson M.W."/>
            <person name="Temperton B."/>
            <person name="Thrash C.J."/>
            <person name="Martin M.O."/>
        </authorList>
    </citation>
    <scope>NUCLEOTIDE SEQUENCE</scope>
    <source>
        <strain evidence="5">EKP203</strain>
    </source>
</reference>
<dbReference type="Pfam" id="PF09375">
    <property type="entry name" value="Peptidase_M75"/>
    <property type="match status" value="1"/>
</dbReference>
<dbReference type="RefSeq" id="WP_289961564.1">
    <property type="nucleotide sequence ID" value="NZ_JAUEOZ010000001.1"/>
</dbReference>
<evidence type="ECO:0000256" key="1">
    <source>
        <dbReference type="ARBA" id="ARBA00004196"/>
    </source>
</evidence>
<dbReference type="InterPro" id="IPR038352">
    <property type="entry name" value="Imelysin_sf"/>
</dbReference>
<dbReference type="InterPro" id="IPR034984">
    <property type="entry name" value="Imelysin-like_IPPA"/>
</dbReference>
<dbReference type="CDD" id="cd14659">
    <property type="entry name" value="Imelysin-like_IPPA"/>
    <property type="match status" value="1"/>
</dbReference>
<organism evidence="5 6">
    <name type="scientific">Vibrio agarivorans</name>
    <dbReference type="NCBI Taxonomy" id="153622"/>
    <lineage>
        <taxon>Bacteria</taxon>
        <taxon>Pseudomonadati</taxon>
        <taxon>Pseudomonadota</taxon>
        <taxon>Gammaproteobacteria</taxon>
        <taxon>Vibrionales</taxon>
        <taxon>Vibrionaceae</taxon>
        <taxon>Vibrio</taxon>
    </lineage>
</organism>
<dbReference type="Proteomes" id="UP001169719">
    <property type="component" value="Unassembled WGS sequence"/>
</dbReference>
<accession>A0ABT7Y0C9</accession>
<gene>
    <name evidence="5" type="ORF">QWJ08_08625</name>
</gene>
<sequence>MKWTHTCFLLAILSSANVQANIDQIKQQNALLVLQQQSANYFKQQAEQLHQSIHALCADKMRLAEAQKQWSATAIAWMYLQGQQRGPIDAIDRYWQVQYFPDKKNTTGRKLTHLTKTQSQWTISALSKQSVSVQGIGAIEWLLFDPQSWLLSESYDCQTSVNIAGLLSLNAQFIEQQWQNYQWPELSLTQWSATYLALINSQLDYTIKKMSLMLGKPGNPKPYFAEFWRSQTSLLSLHTNLKSIRSNYLAGGSGLDATLRDQGHRQLADKIVATLNHLIETWPESEQDKKLLTSRSGYQMLLSLNNQMGYLNHLFTEEAAIYLGVVVGFNSTDGD</sequence>
<evidence type="ECO:0000259" key="4">
    <source>
        <dbReference type="Pfam" id="PF09375"/>
    </source>
</evidence>
<comment type="caution">
    <text evidence="5">The sequence shown here is derived from an EMBL/GenBank/DDBJ whole genome shotgun (WGS) entry which is preliminary data.</text>
</comment>
<protein>
    <submittedName>
        <fullName evidence="5">Imelysin family protein</fullName>
    </submittedName>
</protein>
<feature type="domain" description="Imelysin-like" evidence="4">
    <location>
        <begin position="39"/>
        <end position="287"/>
    </location>
</feature>
<keyword evidence="2 3" id="KW-0732">Signal</keyword>
<dbReference type="Gene3D" id="1.20.1420.20">
    <property type="entry name" value="M75 peptidase, HXXE motif"/>
    <property type="match status" value="1"/>
</dbReference>
<evidence type="ECO:0000256" key="2">
    <source>
        <dbReference type="ARBA" id="ARBA00022729"/>
    </source>
</evidence>
<name>A0ABT7Y0C9_9VIBR</name>
<evidence type="ECO:0000256" key="3">
    <source>
        <dbReference type="SAM" id="SignalP"/>
    </source>
</evidence>